<dbReference type="STRING" id="1094466.KQS_01880"/>
<evidence type="ECO:0000256" key="1">
    <source>
        <dbReference type="SAM" id="SignalP"/>
    </source>
</evidence>
<dbReference type="AlphaFoldDB" id="H8XQ74"/>
<accession>H8XQ74</accession>
<dbReference type="Proteomes" id="UP000007599">
    <property type="component" value="Chromosome I"/>
</dbReference>
<evidence type="ECO:0000313" key="2">
    <source>
        <dbReference type="EMBL" id="CCG52368.1"/>
    </source>
</evidence>
<sequence length="335" mass="37880">MKFNKFLFLSLLFAVQFSYSQEGIAVYTDYLTDNYYLIHPSMAGASNCGKVRLTGRQQWFGQEDAPALQTLSFNTSLGEDQKSGIGFIAFNDKNGYHSQSGAKLTYAHHLMFSRSTADLNMLSFGLSGAFIQSRLDESEFTTFDPVIVGGGFTQKDSYFNMDLGVSYHYLDFFTHVTVKNFISNQRREIYSAGIESDNLRKYLWSVGADFGNEDRILIEPSFMFQYTEKTGEKAIDLNAKIYKGMEFGKLWGGLSYRTSFDGAQYLDGGVANDQKLQWITPFVGLNFKQFMLAYSYNHVLGNVKFDNAGYHQLTLGINVFCKDKPYDCNCPAVVN</sequence>
<name>H8XQ74_FLAIG</name>
<keyword evidence="3" id="KW-1185">Reference proteome</keyword>
<evidence type="ECO:0008006" key="4">
    <source>
        <dbReference type="Google" id="ProtNLM"/>
    </source>
</evidence>
<dbReference type="RefSeq" id="WP_014387512.1">
    <property type="nucleotide sequence ID" value="NC_017025.1"/>
</dbReference>
<dbReference type="OrthoDB" id="648347at2"/>
<dbReference type="eggNOG" id="COG2885">
    <property type="taxonomic scope" value="Bacteria"/>
</dbReference>
<dbReference type="HOGENOM" id="CLU_068235_2_0_10"/>
<dbReference type="InterPro" id="IPR019861">
    <property type="entry name" value="PorP/SprF_Bacteroidetes"/>
</dbReference>
<proteinExistence type="predicted"/>
<dbReference type="NCBIfam" id="TIGR03519">
    <property type="entry name" value="T9SS_PorP_fam"/>
    <property type="match status" value="1"/>
</dbReference>
<reference evidence="3" key="2">
    <citation type="submission" date="2012-03" db="EMBL/GenBank/DDBJ databases">
        <title>Complete genome sequence of Flavobacterium indicum GPTSA100-9T, isolated from warm spring water.</title>
        <authorList>
            <person name="Barbier P."/>
            <person name="Houel A."/>
            <person name="Loux V."/>
            <person name="Poulain J."/>
            <person name="Bernardet J.-F."/>
            <person name="Touchon M."/>
            <person name="Duchaud E."/>
        </authorList>
    </citation>
    <scope>NUCLEOTIDE SEQUENCE [LARGE SCALE GENOMIC DNA]</scope>
    <source>
        <strain evidence="3">DSM 17447 / CIP 109464 / GPTSA100-9</strain>
    </source>
</reference>
<dbReference type="PATRIC" id="fig|1094466.5.peg.370"/>
<feature type="signal peptide" evidence="1">
    <location>
        <begin position="1"/>
        <end position="20"/>
    </location>
</feature>
<keyword evidence="1" id="KW-0732">Signal</keyword>
<evidence type="ECO:0000313" key="3">
    <source>
        <dbReference type="Proteomes" id="UP000007599"/>
    </source>
</evidence>
<dbReference type="KEGG" id="fin:KQS_01880"/>
<feature type="chain" id="PRO_5003616556" description="Type IX secretion system membrane protein PorP/SprF" evidence="1">
    <location>
        <begin position="21"/>
        <end position="335"/>
    </location>
</feature>
<organism evidence="2 3">
    <name type="scientific">Flavobacterium indicum (strain DSM 17447 / CIP 109464 / GPTSA100-9)</name>
    <dbReference type="NCBI Taxonomy" id="1094466"/>
    <lineage>
        <taxon>Bacteria</taxon>
        <taxon>Pseudomonadati</taxon>
        <taxon>Bacteroidota</taxon>
        <taxon>Flavobacteriia</taxon>
        <taxon>Flavobacteriales</taxon>
        <taxon>Flavobacteriaceae</taxon>
        <taxon>Flavobacterium</taxon>
    </lineage>
</organism>
<protein>
    <recommendedName>
        <fullName evidence="4">Type IX secretion system membrane protein PorP/SprF</fullName>
    </recommendedName>
</protein>
<dbReference type="Pfam" id="PF11751">
    <property type="entry name" value="PorP_SprF"/>
    <property type="match status" value="1"/>
</dbReference>
<gene>
    <name evidence="2" type="ordered locus">KQS_01880</name>
</gene>
<dbReference type="EMBL" id="HE774682">
    <property type="protein sequence ID" value="CCG52368.1"/>
    <property type="molecule type" value="Genomic_DNA"/>
</dbReference>
<reference evidence="2 3" key="1">
    <citation type="journal article" date="2012" name="J. Bacteriol.">
        <title>Complete Genome Sequence of Flavobacterium indicum GPSTA100-9T, Isolated from Warm Spring Water.</title>
        <authorList>
            <person name="Barbier P."/>
            <person name="Houel A."/>
            <person name="Loux V."/>
            <person name="Poulain J."/>
            <person name="Bernardet J.F."/>
            <person name="Touchon M."/>
            <person name="Duchaud E."/>
        </authorList>
    </citation>
    <scope>NUCLEOTIDE SEQUENCE [LARGE SCALE GENOMIC DNA]</scope>
    <source>
        <strain evidence="3">DSM 17447 / CIP 109464 / GPTSA100-9</strain>
    </source>
</reference>